<proteinExistence type="inferred from homology"/>
<dbReference type="InterPro" id="IPR032808">
    <property type="entry name" value="DoxX"/>
</dbReference>
<evidence type="ECO:0000256" key="7">
    <source>
        <dbReference type="SAM" id="MobiDB-lite"/>
    </source>
</evidence>
<keyword evidence="9" id="KW-1185">Reference proteome</keyword>
<keyword evidence="6" id="KW-0472">Membrane</keyword>
<sequence>MPILRKFARPMLASVFVSSGIGHLKSPEHVAPAAESIAVPLAVRVPGLPEDPADLVRLNAAVQVGAGLLLATGRLPRVAALALAGSLVPTTLAGHRWWQEKDPEQRAAQRTHFLKNVSLLGGLLIAAADTHGKPSLAYRARHTAHDAGRATRRQAHDSAKAVREASESVRGRLPVG</sequence>
<evidence type="ECO:0000256" key="2">
    <source>
        <dbReference type="ARBA" id="ARBA00006679"/>
    </source>
</evidence>
<organism evidence="8 9">
    <name type="scientific">Streptomyces albus (strain ATCC 21838 / DSM 41398 / FERM P-419 / JCM 4703 / NBRC 107858)</name>
    <dbReference type="NCBI Taxonomy" id="1081613"/>
    <lineage>
        <taxon>Bacteria</taxon>
        <taxon>Bacillati</taxon>
        <taxon>Actinomycetota</taxon>
        <taxon>Actinomycetes</taxon>
        <taxon>Kitasatosporales</taxon>
        <taxon>Streptomycetaceae</taxon>
        <taxon>Streptomyces</taxon>
    </lineage>
</organism>
<comment type="similarity">
    <text evidence="2">Belongs to the DoxX family.</text>
</comment>
<keyword evidence="5" id="KW-1133">Transmembrane helix</keyword>
<evidence type="ECO:0000256" key="6">
    <source>
        <dbReference type="ARBA" id="ARBA00023136"/>
    </source>
</evidence>
<accession>A0A0B5EUK1</accession>
<evidence type="ECO:0000313" key="8">
    <source>
        <dbReference type="EMBL" id="AJE85439.1"/>
    </source>
</evidence>
<dbReference type="InterPro" id="IPR051907">
    <property type="entry name" value="DoxX-like_oxidoreductase"/>
</dbReference>
<dbReference type="PANTHER" id="PTHR33452:SF1">
    <property type="entry name" value="INNER MEMBRANE PROTEIN YPHA-RELATED"/>
    <property type="match status" value="1"/>
</dbReference>
<keyword evidence="4" id="KW-0812">Transmembrane</keyword>
<comment type="subcellular location">
    <subcellularLocation>
        <location evidence="1">Cell membrane</location>
        <topology evidence="1">Multi-pass membrane protein</topology>
    </subcellularLocation>
</comment>
<dbReference type="KEGG" id="sals:SLNWT_5063"/>
<gene>
    <name evidence="8" type="ORF">SLNWT_5063</name>
</gene>
<keyword evidence="3" id="KW-1003">Cell membrane</keyword>
<evidence type="ECO:0000313" key="9">
    <source>
        <dbReference type="Proteomes" id="UP000031523"/>
    </source>
</evidence>
<evidence type="ECO:0000256" key="5">
    <source>
        <dbReference type="ARBA" id="ARBA00022989"/>
    </source>
</evidence>
<dbReference type="PANTHER" id="PTHR33452">
    <property type="entry name" value="OXIDOREDUCTASE CATD-RELATED"/>
    <property type="match status" value="1"/>
</dbReference>
<dbReference type="Proteomes" id="UP000031523">
    <property type="component" value="Chromosome"/>
</dbReference>
<protein>
    <submittedName>
        <fullName evidence="8">DoxX family protein</fullName>
    </submittedName>
</protein>
<dbReference type="AlphaFoldDB" id="A0A0B5EUK1"/>
<evidence type="ECO:0000256" key="4">
    <source>
        <dbReference type="ARBA" id="ARBA00022692"/>
    </source>
</evidence>
<evidence type="ECO:0000256" key="1">
    <source>
        <dbReference type="ARBA" id="ARBA00004651"/>
    </source>
</evidence>
<dbReference type="EMBL" id="CP010519">
    <property type="protein sequence ID" value="AJE85439.1"/>
    <property type="molecule type" value="Genomic_DNA"/>
</dbReference>
<feature type="compositionally biased region" description="Basic and acidic residues" evidence="7">
    <location>
        <begin position="143"/>
        <end position="170"/>
    </location>
</feature>
<dbReference type="Pfam" id="PF07681">
    <property type="entry name" value="DoxX"/>
    <property type="match status" value="1"/>
</dbReference>
<reference evidence="8 9" key="1">
    <citation type="submission" date="2015-01" db="EMBL/GenBank/DDBJ databases">
        <title>Enhanced salinomycin production by adjusting the supply of polyketide extender units in Streptomyce albus DSM 41398.</title>
        <authorList>
            <person name="Lu C."/>
        </authorList>
    </citation>
    <scope>NUCLEOTIDE SEQUENCE [LARGE SCALE GENOMIC DNA]</scope>
    <source>
        <strain evidence="9">ATCC 21838 / DSM 41398 / FERM P-419 / JCM 4703 / NBRC 107858</strain>
    </source>
</reference>
<evidence type="ECO:0000256" key="3">
    <source>
        <dbReference type="ARBA" id="ARBA00022475"/>
    </source>
</evidence>
<name>A0A0B5EUK1_STRA4</name>
<dbReference type="GO" id="GO:0005886">
    <property type="term" value="C:plasma membrane"/>
    <property type="evidence" value="ECO:0007669"/>
    <property type="project" value="UniProtKB-SubCell"/>
</dbReference>
<feature type="region of interest" description="Disordered" evidence="7">
    <location>
        <begin position="141"/>
        <end position="176"/>
    </location>
</feature>